<dbReference type="AlphaFoldDB" id="Q7R8M7"/>
<organism evidence="1 2">
    <name type="scientific">Plasmodium yoelii yoelii</name>
    <dbReference type="NCBI Taxonomy" id="73239"/>
    <lineage>
        <taxon>Eukaryota</taxon>
        <taxon>Sar</taxon>
        <taxon>Alveolata</taxon>
        <taxon>Apicomplexa</taxon>
        <taxon>Aconoidasida</taxon>
        <taxon>Haemosporida</taxon>
        <taxon>Plasmodiidae</taxon>
        <taxon>Plasmodium</taxon>
        <taxon>Plasmodium (Vinckeia)</taxon>
    </lineage>
</organism>
<sequence length="39" mass="4826">MQKCNHTNRTDCMIYIFPIKLERKTKIKNKHKMKCEQML</sequence>
<evidence type="ECO:0000313" key="2">
    <source>
        <dbReference type="Proteomes" id="UP000008553"/>
    </source>
</evidence>
<proteinExistence type="predicted"/>
<accession>Q7R8M7</accession>
<comment type="caution">
    <text evidence="1">The sequence shown here is derived from an EMBL/GenBank/DDBJ whole genome shotgun (WGS) entry which is preliminary data.</text>
</comment>
<reference evidence="1 2" key="1">
    <citation type="journal article" date="2002" name="Nature">
        <title>Genome sequence and comparative analysis of the model rodent malaria parasite Plasmodium yoelii yoelii.</title>
        <authorList>
            <person name="Carlton J.M."/>
            <person name="Angiuoli S.V."/>
            <person name="Suh B.B."/>
            <person name="Kooij T.W."/>
            <person name="Pertea M."/>
            <person name="Silva J.C."/>
            <person name="Ermolaeva M.D."/>
            <person name="Allen J.E."/>
            <person name="Selengut J.D."/>
            <person name="Koo H.L."/>
            <person name="Peterson J.D."/>
            <person name="Pop M."/>
            <person name="Kosack D.S."/>
            <person name="Shumway M.F."/>
            <person name="Bidwell S.L."/>
            <person name="Shallom S.J."/>
            <person name="van Aken S.E."/>
            <person name="Riedmuller S.B."/>
            <person name="Feldblyum T.V."/>
            <person name="Cho J.K."/>
            <person name="Quackenbush J."/>
            <person name="Sedegah M."/>
            <person name="Shoaibi A."/>
            <person name="Cummings L.M."/>
            <person name="Florens L."/>
            <person name="Yates J.R."/>
            <person name="Raine J.D."/>
            <person name="Sinden R.E."/>
            <person name="Harris M.A."/>
            <person name="Cunningham D.A."/>
            <person name="Preiser P.R."/>
            <person name="Bergman L.W."/>
            <person name="Vaidya A.B."/>
            <person name="van Lin L.H."/>
            <person name="Janse C.J."/>
            <person name="Waters A.P."/>
            <person name="Smith H.O."/>
            <person name="White O.R."/>
            <person name="Salzberg S.L."/>
            <person name="Venter J.C."/>
            <person name="Fraser C.M."/>
            <person name="Hoffman S.L."/>
            <person name="Gardner M.J."/>
            <person name="Carucci D.J."/>
        </authorList>
    </citation>
    <scope>NUCLEOTIDE SEQUENCE [LARGE SCALE GENOMIC DNA]</scope>
    <source>
        <strain evidence="1 2">17XNL</strain>
    </source>
</reference>
<dbReference type="Proteomes" id="UP000008553">
    <property type="component" value="Unassembled WGS sequence"/>
</dbReference>
<dbReference type="InParanoid" id="Q7R8M7"/>
<protein>
    <submittedName>
        <fullName evidence="1">Uncharacterized protein</fullName>
    </submittedName>
</protein>
<evidence type="ECO:0000313" key="1">
    <source>
        <dbReference type="EMBL" id="EAA19566.1"/>
    </source>
</evidence>
<keyword evidence="2" id="KW-1185">Reference proteome</keyword>
<feature type="non-terminal residue" evidence="1">
    <location>
        <position position="39"/>
    </location>
</feature>
<dbReference type="PaxDb" id="73239-Q7R8M7"/>
<dbReference type="EMBL" id="AABL01002580">
    <property type="protein sequence ID" value="EAA19566.1"/>
    <property type="molecule type" value="Genomic_DNA"/>
</dbReference>
<name>Q7R8M7_PLAYO</name>
<gene>
    <name evidence="1" type="ORF">PY07194</name>
</gene>